<evidence type="ECO:0000313" key="5">
    <source>
        <dbReference type="Proteomes" id="UP001153620"/>
    </source>
</evidence>
<dbReference type="AlphaFoldDB" id="A0A9N9RW21"/>
<keyword evidence="5" id="KW-1185">Reference proteome</keyword>
<comment type="similarity">
    <text evidence="1">Belongs to the PSMG1 family.</text>
</comment>
<name>A0A9N9RW21_9DIPT</name>
<dbReference type="Gene3D" id="3.40.50.12120">
    <property type="entry name" value="POC1 chaperone"/>
    <property type="match status" value="1"/>
</dbReference>
<evidence type="ECO:0000313" key="4">
    <source>
        <dbReference type="EMBL" id="CAG9806012.1"/>
    </source>
</evidence>
<proteinExistence type="inferred from homology"/>
<evidence type="ECO:0000256" key="3">
    <source>
        <dbReference type="ARBA" id="ARBA00023186"/>
    </source>
</evidence>
<reference evidence="4" key="1">
    <citation type="submission" date="2022-01" db="EMBL/GenBank/DDBJ databases">
        <authorList>
            <person name="King R."/>
        </authorList>
    </citation>
    <scope>NUCLEOTIDE SEQUENCE</scope>
</reference>
<dbReference type="EMBL" id="OU895878">
    <property type="protein sequence ID" value="CAG9806012.1"/>
    <property type="molecule type" value="Genomic_DNA"/>
</dbReference>
<evidence type="ECO:0000256" key="1">
    <source>
        <dbReference type="ARBA" id="ARBA00005261"/>
    </source>
</evidence>
<reference evidence="4" key="2">
    <citation type="submission" date="2022-10" db="EMBL/GenBank/DDBJ databases">
        <authorList>
            <consortium name="ENA_rothamsted_submissions"/>
            <consortium name="culmorum"/>
            <person name="King R."/>
        </authorList>
    </citation>
    <scope>NUCLEOTIDE SEQUENCE</scope>
</reference>
<protein>
    <recommendedName>
        <fullName evidence="2">Proteasome assembly chaperone 1</fullName>
    </recommendedName>
</protein>
<evidence type="ECO:0000256" key="2">
    <source>
        <dbReference type="ARBA" id="ARBA00019180"/>
    </source>
</evidence>
<dbReference type="PANTHER" id="PTHR15069:SF1">
    <property type="entry name" value="PROTEASOME ASSEMBLY CHAPERONE 1"/>
    <property type="match status" value="1"/>
</dbReference>
<sequence length="224" mass="25540">MDLNFGEIIVNPVSRAFFDEYDENIQFNQPEIVWSIDEHQWNHEKSIDHFVVVEGVNAKKLLKDTVLNGTPKLICKVRKVEIYEVDEATLLCVAEEQDLNYVASISDLLNTFINKANTATIISLQRTSDFKADRIPDGCIIRGINSKLDDVEHLKPPNFVTGVGGAVSSKRLMNSQAFSCYIIYIDIFDKITVEKILTHLKRIGLKYDENVKIQAIQEKSNLYM</sequence>
<keyword evidence="3" id="KW-0143">Chaperone</keyword>
<gene>
    <name evidence="4" type="ORF">CHIRRI_LOCUS8878</name>
</gene>
<dbReference type="InterPro" id="IPR038605">
    <property type="entry name" value="Pba1_sf"/>
</dbReference>
<dbReference type="GO" id="GO:0070628">
    <property type="term" value="F:proteasome binding"/>
    <property type="evidence" value="ECO:0007669"/>
    <property type="project" value="TreeGrafter"/>
</dbReference>
<organism evidence="4 5">
    <name type="scientific">Chironomus riparius</name>
    <dbReference type="NCBI Taxonomy" id="315576"/>
    <lineage>
        <taxon>Eukaryota</taxon>
        <taxon>Metazoa</taxon>
        <taxon>Ecdysozoa</taxon>
        <taxon>Arthropoda</taxon>
        <taxon>Hexapoda</taxon>
        <taxon>Insecta</taxon>
        <taxon>Pterygota</taxon>
        <taxon>Neoptera</taxon>
        <taxon>Endopterygota</taxon>
        <taxon>Diptera</taxon>
        <taxon>Nematocera</taxon>
        <taxon>Chironomoidea</taxon>
        <taxon>Chironomidae</taxon>
        <taxon>Chironominae</taxon>
        <taxon>Chironomus</taxon>
    </lineage>
</organism>
<dbReference type="Proteomes" id="UP001153620">
    <property type="component" value="Chromosome 2"/>
</dbReference>
<dbReference type="InterPro" id="IPR016565">
    <property type="entry name" value="Proteasome_assmbl_chp_1"/>
</dbReference>
<dbReference type="PANTHER" id="PTHR15069">
    <property type="entry name" value="PROTEASOME ASSEMBLY CHAPERONE 1"/>
    <property type="match status" value="1"/>
</dbReference>
<dbReference type="GO" id="GO:0080129">
    <property type="term" value="P:proteasome core complex assembly"/>
    <property type="evidence" value="ECO:0007669"/>
    <property type="project" value="TreeGrafter"/>
</dbReference>
<dbReference type="OrthoDB" id="17536at2759"/>
<dbReference type="GO" id="GO:0005783">
    <property type="term" value="C:endoplasmic reticulum"/>
    <property type="evidence" value="ECO:0007669"/>
    <property type="project" value="InterPro"/>
</dbReference>
<accession>A0A9N9RW21</accession>